<dbReference type="PANTHER" id="PTHR45689">
    <property type="entry name" value="I[[H]] CHANNEL, ISOFORM E"/>
    <property type="match status" value="1"/>
</dbReference>
<evidence type="ECO:0000259" key="9">
    <source>
        <dbReference type="PROSITE" id="PS50042"/>
    </source>
</evidence>
<protein>
    <submittedName>
        <fullName evidence="10">Cyclic nucleotide-binding domain-containing protein</fullName>
    </submittedName>
</protein>
<dbReference type="GO" id="GO:0035725">
    <property type="term" value="P:sodium ion transmembrane transport"/>
    <property type="evidence" value="ECO:0007669"/>
    <property type="project" value="TreeGrafter"/>
</dbReference>
<dbReference type="SUPFAM" id="SSF51206">
    <property type="entry name" value="cAMP-binding domain-like"/>
    <property type="match status" value="1"/>
</dbReference>
<keyword evidence="11" id="KW-1185">Reference proteome</keyword>
<dbReference type="InterPro" id="IPR014710">
    <property type="entry name" value="RmlC-like_jellyroll"/>
</dbReference>
<keyword evidence="6 8" id="KW-0472">Membrane</keyword>
<dbReference type="CDD" id="cd00038">
    <property type="entry name" value="CAP_ED"/>
    <property type="match status" value="1"/>
</dbReference>
<evidence type="ECO:0000256" key="8">
    <source>
        <dbReference type="SAM" id="Phobius"/>
    </source>
</evidence>
<feature type="transmembrane region" description="Helical" evidence="8">
    <location>
        <begin position="262"/>
        <end position="280"/>
    </location>
</feature>
<evidence type="ECO:0000313" key="11">
    <source>
        <dbReference type="Proteomes" id="UP001472866"/>
    </source>
</evidence>
<name>A0AAX4NX18_9CHLO</name>
<feature type="transmembrane region" description="Helical" evidence="8">
    <location>
        <begin position="359"/>
        <end position="384"/>
    </location>
</feature>
<dbReference type="InterPro" id="IPR000595">
    <property type="entry name" value="cNMP-bd_dom"/>
</dbReference>
<proteinExistence type="predicted"/>
<evidence type="ECO:0000256" key="2">
    <source>
        <dbReference type="ARBA" id="ARBA00022448"/>
    </source>
</evidence>
<dbReference type="Pfam" id="PF00520">
    <property type="entry name" value="Ion_trans"/>
    <property type="match status" value="1"/>
</dbReference>
<keyword evidence="2" id="KW-0813">Transport</keyword>
<dbReference type="InterPro" id="IPR018490">
    <property type="entry name" value="cNMP-bd_dom_sf"/>
</dbReference>
<feature type="transmembrane region" description="Helical" evidence="8">
    <location>
        <begin position="181"/>
        <end position="198"/>
    </location>
</feature>
<evidence type="ECO:0000256" key="6">
    <source>
        <dbReference type="ARBA" id="ARBA00023136"/>
    </source>
</evidence>
<organism evidence="10 11">
    <name type="scientific">Chloropicon roscoffensis</name>
    <dbReference type="NCBI Taxonomy" id="1461544"/>
    <lineage>
        <taxon>Eukaryota</taxon>
        <taxon>Viridiplantae</taxon>
        <taxon>Chlorophyta</taxon>
        <taxon>Chloropicophyceae</taxon>
        <taxon>Chloropicales</taxon>
        <taxon>Chloropicaceae</taxon>
        <taxon>Chloropicon</taxon>
    </lineage>
</organism>
<evidence type="ECO:0000256" key="7">
    <source>
        <dbReference type="SAM" id="MobiDB-lite"/>
    </source>
</evidence>
<accession>A0AAX4NX18</accession>
<dbReference type="Proteomes" id="UP001472866">
    <property type="component" value="Chromosome 01"/>
</dbReference>
<evidence type="ECO:0000256" key="1">
    <source>
        <dbReference type="ARBA" id="ARBA00004141"/>
    </source>
</evidence>
<dbReference type="PANTHER" id="PTHR45689:SF5">
    <property type="entry name" value="I[[H]] CHANNEL, ISOFORM E"/>
    <property type="match status" value="1"/>
</dbReference>
<evidence type="ECO:0000256" key="3">
    <source>
        <dbReference type="ARBA" id="ARBA00022692"/>
    </source>
</evidence>
<sequence length="671" mass="75555">MTEGGLGEGAKGGGLFSRLPSCLRRDRNEMRYQSLTVSEGENGDHLSSGWNAVLMPLLWRFKSQRTKLSKHAILQMELQAMGAGKHEQDKTLIHPLSQFSQIWKVIMAITVVCSVIEVPFIACFTPLDDDGIINRPDEYFHIGYRTVVDCIFVADIFVNFRTGYHKLGAVVMNKELIEHHYLRHGFVLDLIAALPILVLPVTIIFSIMCSHGACPNAWAMYLLRYVRLLQLAKVKSAMTQVNLMLEVLSDQTNTMATRLVQLLMWFIVLTHWFTCIWFLAQVHPINFQVHGEEEEYKLDLKDSWLANASPDDPAISFCVQSFMDGAASFRETMILYINCFYWASSANDAYTTQNTSEKFIAILAQIVVENGFMALILASIISSLEEHSRSQKKHTIYRSKIDAVNDFMREEKFPPSVVDDVRHYYKYVWLPQQIDFTETNLHEELPSYLRTEVMSIITRKVLLTSDFMTKYFANNTGADGKPAGGGLDTSSKTAWISQISEMLIPKFLIAQQYLMRQGDIGTELYIIKQGKVAIEIDKDDGTKLVVAESGPGSIIGDIALLGLNTTRTASIRTITNCIIFELKQRDMEKVWEKSPTLKMYMLAVAKEHLGRRKSSKKKEEPPPAPAEDEQGEGKGEEGAPVNFPSTSSTSSKAGSKWMSKTKSRKSSGGEK</sequence>
<keyword evidence="5" id="KW-0406">Ion transport</keyword>
<dbReference type="EMBL" id="CP151501">
    <property type="protein sequence ID" value="WZN58687.1"/>
    <property type="molecule type" value="Genomic_DNA"/>
</dbReference>
<dbReference type="Gene3D" id="2.60.120.10">
    <property type="entry name" value="Jelly Rolls"/>
    <property type="match status" value="1"/>
</dbReference>
<dbReference type="GO" id="GO:0098855">
    <property type="term" value="C:HCN channel complex"/>
    <property type="evidence" value="ECO:0007669"/>
    <property type="project" value="TreeGrafter"/>
</dbReference>
<dbReference type="SUPFAM" id="SSF81324">
    <property type="entry name" value="Voltage-gated potassium channels"/>
    <property type="match status" value="1"/>
</dbReference>
<dbReference type="SMART" id="SM00100">
    <property type="entry name" value="cNMP"/>
    <property type="match status" value="1"/>
</dbReference>
<dbReference type="InterPro" id="IPR051413">
    <property type="entry name" value="K/Na_HCN_channel"/>
</dbReference>
<dbReference type="GO" id="GO:0003254">
    <property type="term" value="P:regulation of membrane depolarization"/>
    <property type="evidence" value="ECO:0007669"/>
    <property type="project" value="TreeGrafter"/>
</dbReference>
<dbReference type="AlphaFoldDB" id="A0AAX4NX18"/>
<keyword evidence="3 8" id="KW-0812">Transmembrane</keyword>
<feature type="domain" description="Cyclic nucleotide-binding" evidence="9">
    <location>
        <begin position="496"/>
        <end position="590"/>
    </location>
</feature>
<gene>
    <name evidence="10" type="ORF">HKI87_01g02110</name>
</gene>
<dbReference type="Pfam" id="PF00027">
    <property type="entry name" value="cNMP_binding"/>
    <property type="match status" value="1"/>
</dbReference>
<dbReference type="InterPro" id="IPR005821">
    <property type="entry name" value="Ion_trans_dom"/>
</dbReference>
<dbReference type="GO" id="GO:0005249">
    <property type="term" value="F:voltage-gated potassium channel activity"/>
    <property type="evidence" value="ECO:0007669"/>
    <property type="project" value="TreeGrafter"/>
</dbReference>
<dbReference type="PROSITE" id="PS50042">
    <property type="entry name" value="CNMP_BINDING_3"/>
    <property type="match status" value="1"/>
</dbReference>
<reference evidence="10 11" key="1">
    <citation type="submission" date="2024-03" db="EMBL/GenBank/DDBJ databases">
        <title>Complete genome sequence of the green alga Chloropicon roscoffensis RCC1871.</title>
        <authorList>
            <person name="Lemieux C."/>
            <person name="Pombert J.-F."/>
            <person name="Otis C."/>
            <person name="Turmel M."/>
        </authorList>
    </citation>
    <scope>NUCLEOTIDE SEQUENCE [LARGE SCALE GENOMIC DNA]</scope>
    <source>
        <strain evidence="10 11">RCC1871</strain>
    </source>
</reference>
<evidence type="ECO:0000313" key="10">
    <source>
        <dbReference type="EMBL" id="WZN58687.1"/>
    </source>
</evidence>
<feature type="region of interest" description="Disordered" evidence="7">
    <location>
        <begin position="610"/>
        <end position="671"/>
    </location>
</feature>
<evidence type="ECO:0000256" key="4">
    <source>
        <dbReference type="ARBA" id="ARBA00022989"/>
    </source>
</evidence>
<feature type="transmembrane region" description="Helical" evidence="8">
    <location>
        <begin position="142"/>
        <end position="160"/>
    </location>
</feature>
<evidence type="ECO:0000256" key="5">
    <source>
        <dbReference type="ARBA" id="ARBA00023065"/>
    </source>
</evidence>
<dbReference type="Gene3D" id="1.10.287.630">
    <property type="entry name" value="Helix hairpin bin"/>
    <property type="match status" value="1"/>
</dbReference>
<comment type="subcellular location">
    <subcellularLocation>
        <location evidence="1">Membrane</location>
        <topology evidence="1">Multi-pass membrane protein</topology>
    </subcellularLocation>
</comment>
<dbReference type="Gene3D" id="1.10.287.70">
    <property type="match status" value="1"/>
</dbReference>
<keyword evidence="4 8" id="KW-1133">Transmembrane helix</keyword>
<feature type="transmembrane region" description="Helical" evidence="8">
    <location>
        <begin position="102"/>
        <end position="122"/>
    </location>
</feature>